<evidence type="ECO:0000256" key="6">
    <source>
        <dbReference type="PIRNR" id="PIRNR000535"/>
    </source>
</evidence>
<comment type="similarity">
    <text evidence="1">Belongs to the carbohydrate kinase PfkB family.</text>
</comment>
<evidence type="ECO:0000259" key="7">
    <source>
        <dbReference type="Pfam" id="PF00294"/>
    </source>
</evidence>
<dbReference type="CDD" id="cd01164">
    <property type="entry name" value="FruK_PfkB_like"/>
    <property type="match status" value="1"/>
</dbReference>
<dbReference type="InterPro" id="IPR002173">
    <property type="entry name" value="Carboh/pur_kinase_PfkB_CS"/>
</dbReference>
<keyword evidence="9" id="KW-1185">Reference proteome</keyword>
<keyword evidence="3" id="KW-0547">Nucleotide-binding</keyword>
<dbReference type="GO" id="GO:0005829">
    <property type="term" value="C:cytosol"/>
    <property type="evidence" value="ECO:0007669"/>
    <property type="project" value="TreeGrafter"/>
</dbReference>
<keyword evidence="4 8" id="KW-0418">Kinase</keyword>
<dbReference type="EMBL" id="FZNS01000002">
    <property type="protein sequence ID" value="SNR42448.1"/>
    <property type="molecule type" value="Genomic_DNA"/>
</dbReference>
<evidence type="ECO:0000256" key="5">
    <source>
        <dbReference type="ARBA" id="ARBA00022840"/>
    </source>
</evidence>
<keyword evidence="5" id="KW-0067">ATP-binding</keyword>
<sequence>MKPIITLTLNPTVDKSTSVDKLVSEQKLSCAPPVFEPGGGGINVSRALRRLGTDSVAVFPVGGPTGAILRELLTHEGITQQAIETTHRTRENFIVVESTTNHQFRFGMPGTPLEPQYQQQILQTLRGLAPTASMLVVSGSLPPGVDPAYLGEVAHMAEQVGIRLIVDTSGPALEQALDEKVYLIKPNVGELSRLSGVDALDSESVPDAAQSIIARGKCDIIVVSLGPQGACLITKDTVDHVPAPAVKKRSTVGAGDSMVAGMVWALSNGQSLREVIRMGVACGTAATMNPGTELFRPADANKLYRWLLQMMPAIA</sequence>
<dbReference type="SUPFAM" id="SSF53613">
    <property type="entry name" value="Ribokinase-like"/>
    <property type="match status" value="1"/>
</dbReference>
<evidence type="ECO:0000256" key="1">
    <source>
        <dbReference type="ARBA" id="ARBA00010688"/>
    </source>
</evidence>
<dbReference type="RefSeq" id="WP_089331950.1">
    <property type="nucleotide sequence ID" value="NZ_FZNS01000002.1"/>
</dbReference>
<dbReference type="NCBIfam" id="TIGR03168">
    <property type="entry name" value="1-PFK"/>
    <property type="match status" value="1"/>
</dbReference>
<dbReference type="GO" id="GO:0003872">
    <property type="term" value="F:6-phosphofructokinase activity"/>
    <property type="evidence" value="ECO:0007669"/>
    <property type="project" value="TreeGrafter"/>
</dbReference>
<dbReference type="Gene3D" id="3.40.1190.20">
    <property type="match status" value="1"/>
</dbReference>
<dbReference type="PANTHER" id="PTHR46566">
    <property type="entry name" value="1-PHOSPHOFRUCTOKINASE-RELATED"/>
    <property type="match status" value="1"/>
</dbReference>
<dbReference type="PIRSF" id="PIRSF000535">
    <property type="entry name" value="1PFK/6PFK/LacC"/>
    <property type="match status" value="1"/>
</dbReference>
<dbReference type="Proteomes" id="UP000198310">
    <property type="component" value="Unassembled WGS sequence"/>
</dbReference>
<dbReference type="InterPro" id="IPR029056">
    <property type="entry name" value="Ribokinase-like"/>
</dbReference>
<dbReference type="PROSITE" id="PS00584">
    <property type="entry name" value="PFKB_KINASES_2"/>
    <property type="match status" value="1"/>
</dbReference>
<dbReference type="FunFam" id="3.40.1190.20:FF:000001">
    <property type="entry name" value="Phosphofructokinase"/>
    <property type="match status" value="1"/>
</dbReference>
<dbReference type="Pfam" id="PF00294">
    <property type="entry name" value="PfkB"/>
    <property type="match status" value="1"/>
</dbReference>
<dbReference type="PROSITE" id="PS00583">
    <property type="entry name" value="PFKB_KINASES_1"/>
    <property type="match status" value="1"/>
</dbReference>
<dbReference type="InterPro" id="IPR011611">
    <property type="entry name" value="PfkB_dom"/>
</dbReference>
<feature type="domain" description="Carbohydrate kinase PfkB" evidence="7">
    <location>
        <begin position="29"/>
        <end position="294"/>
    </location>
</feature>
<protein>
    <submittedName>
        <fullName evidence="8">6-phosphofructokinase 2</fullName>
    </submittedName>
</protein>
<keyword evidence="2 6" id="KW-0808">Transferase</keyword>
<evidence type="ECO:0000256" key="2">
    <source>
        <dbReference type="ARBA" id="ARBA00022679"/>
    </source>
</evidence>
<dbReference type="AlphaFoldDB" id="A0A238W7F9"/>
<reference evidence="9" key="1">
    <citation type="submission" date="2017-06" db="EMBL/GenBank/DDBJ databases">
        <authorList>
            <person name="Varghese N."/>
            <person name="Submissions S."/>
        </authorList>
    </citation>
    <scope>NUCLEOTIDE SEQUENCE [LARGE SCALE GENOMIC DNA]</scope>
    <source>
        <strain evidence="9">DSM 28041</strain>
    </source>
</reference>
<proteinExistence type="inferred from homology"/>
<dbReference type="GO" id="GO:0005524">
    <property type="term" value="F:ATP binding"/>
    <property type="evidence" value="ECO:0007669"/>
    <property type="project" value="UniProtKB-KW"/>
</dbReference>
<gene>
    <name evidence="8" type="ORF">SAMN06269173_102300</name>
</gene>
<evidence type="ECO:0000256" key="4">
    <source>
        <dbReference type="ARBA" id="ARBA00022777"/>
    </source>
</evidence>
<evidence type="ECO:0000256" key="3">
    <source>
        <dbReference type="ARBA" id="ARBA00022741"/>
    </source>
</evidence>
<dbReference type="PANTHER" id="PTHR46566:SF2">
    <property type="entry name" value="ATP-DEPENDENT 6-PHOSPHOFRUCTOKINASE ISOZYME 2"/>
    <property type="match status" value="1"/>
</dbReference>
<dbReference type="InterPro" id="IPR017583">
    <property type="entry name" value="Tagatose/fructose_Pkinase"/>
</dbReference>
<evidence type="ECO:0000313" key="9">
    <source>
        <dbReference type="Proteomes" id="UP000198310"/>
    </source>
</evidence>
<organism evidence="8 9">
    <name type="scientific">Hymenobacter mucosus</name>
    <dbReference type="NCBI Taxonomy" id="1411120"/>
    <lineage>
        <taxon>Bacteria</taxon>
        <taxon>Pseudomonadati</taxon>
        <taxon>Bacteroidota</taxon>
        <taxon>Cytophagia</taxon>
        <taxon>Cytophagales</taxon>
        <taxon>Hymenobacteraceae</taxon>
        <taxon>Hymenobacter</taxon>
    </lineage>
</organism>
<name>A0A238W7F9_9BACT</name>
<accession>A0A238W7F9</accession>
<evidence type="ECO:0000313" key="8">
    <source>
        <dbReference type="EMBL" id="SNR42448.1"/>
    </source>
</evidence>